<feature type="signal peptide" evidence="7">
    <location>
        <begin position="1"/>
        <end position="18"/>
    </location>
</feature>
<dbReference type="SUPFAM" id="SSF48537">
    <property type="entry name" value="Phospholipase C/P1 nuclease"/>
    <property type="match status" value="1"/>
</dbReference>
<dbReference type="InterPro" id="IPR003154">
    <property type="entry name" value="S1/P1nuclease"/>
</dbReference>
<evidence type="ECO:0000256" key="3">
    <source>
        <dbReference type="ARBA" id="ARBA00022759"/>
    </source>
</evidence>
<dbReference type="CDD" id="cd11010">
    <property type="entry name" value="S1-P1_nuclease"/>
    <property type="match status" value="1"/>
</dbReference>
<keyword evidence="5" id="KW-1015">Disulfide bond</keyword>
<dbReference type="GO" id="GO:0006308">
    <property type="term" value="P:DNA catabolic process"/>
    <property type="evidence" value="ECO:0007669"/>
    <property type="project" value="InterPro"/>
</dbReference>
<dbReference type="RefSeq" id="WP_108740041.1">
    <property type="nucleotide sequence ID" value="NZ_CP020918.1"/>
</dbReference>
<gene>
    <name evidence="8" type="ORF">FFWV33_05855</name>
</gene>
<keyword evidence="2" id="KW-0479">Metal-binding</keyword>
<dbReference type="GO" id="GO:0004519">
    <property type="term" value="F:endonuclease activity"/>
    <property type="evidence" value="ECO:0007669"/>
    <property type="project" value="UniProtKB-KW"/>
</dbReference>
<dbReference type="InterPro" id="IPR008947">
    <property type="entry name" value="PLipase_C/P1_nuclease_dom_sf"/>
</dbReference>
<proteinExistence type="predicted"/>
<keyword evidence="3" id="KW-0255">Endonuclease</keyword>
<evidence type="ECO:0000256" key="2">
    <source>
        <dbReference type="ARBA" id="ARBA00022723"/>
    </source>
</evidence>
<evidence type="ECO:0000313" key="9">
    <source>
        <dbReference type="Proteomes" id="UP000244527"/>
    </source>
</evidence>
<keyword evidence="1" id="KW-0540">Nuclease</keyword>
<evidence type="ECO:0000256" key="1">
    <source>
        <dbReference type="ARBA" id="ARBA00022722"/>
    </source>
</evidence>
<dbReference type="PANTHER" id="PTHR33146:SF26">
    <property type="entry name" value="ENDONUCLEASE 4"/>
    <property type="match status" value="1"/>
</dbReference>
<evidence type="ECO:0000256" key="6">
    <source>
        <dbReference type="ARBA" id="ARBA00023180"/>
    </source>
</evidence>
<dbReference type="OrthoDB" id="267579at2"/>
<evidence type="ECO:0000313" key="8">
    <source>
        <dbReference type="EMBL" id="AWG21090.1"/>
    </source>
</evidence>
<protein>
    <submittedName>
        <fullName evidence="8">S1/P1 Nuclease</fullName>
    </submittedName>
</protein>
<feature type="chain" id="PRO_5015465365" evidence="7">
    <location>
        <begin position="19"/>
        <end position="271"/>
    </location>
</feature>
<dbReference type="PANTHER" id="PTHR33146">
    <property type="entry name" value="ENDONUCLEASE 4"/>
    <property type="match status" value="1"/>
</dbReference>
<evidence type="ECO:0000256" key="7">
    <source>
        <dbReference type="SAM" id="SignalP"/>
    </source>
</evidence>
<dbReference type="Pfam" id="PF02265">
    <property type="entry name" value="S1-P1_nuclease"/>
    <property type="match status" value="1"/>
</dbReference>
<name>A0A2S1LBH2_9FLAO</name>
<evidence type="ECO:0000256" key="4">
    <source>
        <dbReference type="ARBA" id="ARBA00022801"/>
    </source>
</evidence>
<dbReference type="GO" id="GO:0046872">
    <property type="term" value="F:metal ion binding"/>
    <property type="evidence" value="ECO:0007669"/>
    <property type="project" value="UniProtKB-KW"/>
</dbReference>
<keyword evidence="4" id="KW-0378">Hydrolase</keyword>
<keyword evidence="9" id="KW-1185">Reference proteome</keyword>
<sequence>MKNLILALAISVSVANYAAPTWGKTGHRTVGEVAAKHLKNRTTKKINDLLQNESVASVAVYADDIKSDSQYNKYYSWHYVNFNGDKKYKEEPINPEGDVIQGIKTCIEKIRSKETTKEEKGFFLKMLIHFVGDLHMPLHAGNASDKGGNDVKVKWFGADSNLHRVWDSDMIDDYQMSYTELATNNDIMASKDEVKAMEQGTLLDWVVESRQLALKLYSETHQDDKLGYKYMYQNFPVAQDQLEKGGVRLALILNEVFKGKSKWLDTFLTDI</sequence>
<keyword evidence="6" id="KW-0325">Glycoprotein</keyword>
<dbReference type="AlphaFoldDB" id="A0A2S1LBH2"/>
<organism evidence="8 9">
    <name type="scientific">Flavobacterium faecale</name>
    <dbReference type="NCBI Taxonomy" id="1355330"/>
    <lineage>
        <taxon>Bacteria</taxon>
        <taxon>Pseudomonadati</taxon>
        <taxon>Bacteroidota</taxon>
        <taxon>Flavobacteriia</taxon>
        <taxon>Flavobacteriales</taxon>
        <taxon>Flavobacteriaceae</taxon>
        <taxon>Flavobacterium</taxon>
    </lineage>
</organism>
<evidence type="ECO:0000256" key="5">
    <source>
        <dbReference type="ARBA" id="ARBA00023157"/>
    </source>
</evidence>
<keyword evidence="7" id="KW-0732">Signal</keyword>
<dbReference type="KEGG" id="ffa:FFWV33_05855"/>
<reference evidence="8 9" key="1">
    <citation type="submission" date="2017-04" db="EMBL/GenBank/DDBJ databases">
        <title>Compelte genome sequence of WV33.</title>
        <authorList>
            <person name="Lee P.C."/>
        </authorList>
    </citation>
    <scope>NUCLEOTIDE SEQUENCE [LARGE SCALE GENOMIC DNA]</scope>
    <source>
        <strain evidence="8 9">WV33</strain>
    </source>
</reference>
<dbReference type="GO" id="GO:0003676">
    <property type="term" value="F:nucleic acid binding"/>
    <property type="evidence" value="ECO:0007669"/>
    <property type="project" value="InterPro"/>
</dbReference>
<accession>A0A2S1LBH2</accession>
<dbReference type="Gene3D" id="1.10.575.10">
    <property type="entry name" value="P1 Nuclease"/>
    <property type="match status" value="1"/>
</dbReference>
<dbReference type="Proteomes" id="UP000244527">
    <property type="component" value="Chromosome"/>
</dbReference>
<dbReference type="GO" id="GO:0016788">
    <property type="term" value="F:hydrolase activity, acting on ester bonds"/>
    <property type="evidence" value="ECO:0007669"/>
    <property type="project" value="InterPro"/>
</dbReference>
<dbReference type="EMBL" id="CP020918">
    <property type="protein sequence ID" value="AWG21090.1"/>
    <property type="molecule type" value="Genomic_DNA"/>
</dbReference>